<dbReference type="InterPro" id="IPR020846">
    <property type="entry name" value="MFS_dom"/>
</dbReference>
<dbReference type="InterPro" id="IPR036259">
    <property type="entry name" value="MFS_trans_sf"/>
</dbReference>
<feature type="transmembrane region" description="Helical" evidence="4">
    <location>
        <begin position="283"/>
        <end position="300"/>
    </location>
</feature>
<protein>
    <submittedName>
        <fullName evidence="6">MFS transporter</fullName>
    </submittedName>
</protein>
<evidence type="ECO:0000313" key="6">
    <source>
        <dbReference type="EMBL" id="GEN74555.1"/>
    </source>
</evidence>
<feature type="transmembrane region" description="Helical" evidence="4">
    <location>
        <begin position="106"/>
        <end position="128"/>
    </location>
</feature>
<feature type="transmembrane region" description="Helical" evidence="4">
    <location>
        <begin position="12"/>
        <end position="33"/>
    </location>
</feature>
<dbReference type="GO" id="GO:0022857">
    <property type="term" value="F:transmembrane transporter activity"/>
    <property type="evidence" value="ECO:0007669"/>
    <property type="project" value="InterPro"/>
</dbReference>
<evidence type="ECO:0000313" key="7">
    <source>
        <dbReference type="Proteomes" id="UP000321863"/>
    </source>
</evidence>
<dbReference type="AlphaFoldDB" id="A0A511YH83"/>
<evidence type="ECO:0000256" key="3">
    <source>
        <dbReference type="ARBA" id="ARBA00023136"/>
    </source>
</evidence>
<evidence type="ECO:0000256" key="4">
    <source>
        <dbReference type="SAM" id="Phobius"/>
    </source>
</evidence>
<feature type="transmembrane region" description="Helical" evidence="4">
    <location>
        <begin position="167"/>
        <end position="186"/>
    </location>
</feature>
<feature type="domain" description="Major facilitator superfamily (MFS) profile" evidence="5">
    <location>
        <begin position="13"/>
        <end position="394"/>
    </location>
</feature>
<name>A0A511YH83_9FLAO</name>
<dbReference type="Gene3D" id="1.20.1250.20">
    <property type="entry name" value="MFS general substrate transporter like domains"/>
    <property type="match status" value="1"/>
</dbReference>
<evidence type="ECO:0000259" key="5">
    <source>
        <dbReference type="PROSITE" id="PS50850"/>
    </source>
</evidence>
<gene>
    <name evidence="6" type="ORF">CHA01nite_02950</name>
</gene>
<sequence>MKDMQLNSTGGISRAVIWLMAVISGLVVANIYYNQPLLGLIAKDLEVPESAVSRISVLTQLGYAAGLLLIVPLGDKLFRKKLILTDLILVFVSLVGMAFGTELWMLYIASLLIGITSVIPQLFIPIAAELSSDKEKSSNIGTVMSGLLLGILLSRFIGGIVGELWGWRAMFGIAAGIMVAVWFAVYKMLPEVHPNFTGTYGQLMKSVFNLAKTQPVLRLASFRGAMAFGSMCALFTTLVFHLENPPFNAGSSVVGSFGLAGAVGALAAARVGKLQQYLDLNRIIIYSLLVVLGSWLFSYFAGATYWGLIVGVILIDLGVQSSHIMNQTNYFMIKSNAVNRLNTVYMVSYFIGGSFGTWAASIAWGHAQWSGVCSVGAVMALAALAAHLVFSRKVQSEK</sequence>
<feature type="transmembrane region" description="Helical" evidence="4">
    <location>
        <begin position="253"/>
        <end position="271"/>
    </location>
</feature>
<dbReference type="PANTHER" id="PTHR42910:SF1">
    <property type="entry name" value="MAJOR FACILITATOR SUPERFAMILY (MFS) PROFILE DOMAIN-CONTAINING PROTEIN"/>
    <property type="match status" value="1"/>
</dbReference>
<feature type="transmembrane region" description="Helical" evidence="4">
    <location>
        <begin position="344"/>
        <end position="363"/>
    </location>
</feature>
<dbReference type="CDD" id="cd17324">
    <property type="entry name" value="MFS_NepI_like"/>
    <property type="match status" value="1"/>
</dbReference>
<feature type="transmembrane region" description="Helical" evidence="4">
    <location>
        <begin position="222"/>
        <end position="241"/>
    </location>
</feature>
<dbReference type="SUPFAM" id="SSF103473">
    <property type="entry name" value="MFS general substrate transporter"/>
    <property type="match status" value="1"/>
</dbReference>
<accession>A0A511YH83</accession>
<keyword evidence="1 4" id="KW-0812">Transmembrane</keyword>
<feature type="transmembrane region" description="Helical" evidence="4">
    <location>
        <begin position="83"/>
        <end position="100"/>
    </location>
</feature>
<dbReference type="PROSITE" id="PS50850">
    <property type="entry name" value="MFS"/>
    <property type="match status" value="1"/>
</dbReference>
<evidence type="ECO:0000256" key="2">
    <source>
        <dbReference type="ARBA" id="ARBA00022989"/>
    </source>
</evidence>
<organism evidence="6 7">
    <name type="scientific">Chryseobacterium hagamense</name>
    <dbReference type="NCBI Taxonomy" id="395935"/>
    <lineage>
        <taxon>Bacteria</taxon>
        <taxon>Pseudomonadati</taxon>
        <taxon>Bacteroidota</taxon>
        <taxon>Flavobacteriia</taxon>
        <taxon>Flavobacteriales</taxon>
        <taxon>Weeksellaceae</taxon>
        <taxon>Chryseobacterium group</taxon>
        <taxon>Chryseobacterium</taxon>
    </lineage>
</organism>
<feature type="transmembrane region" description="Helical" evidence="4">
    <location>
        <begin position="369"/>
        <end position="390"/>
    </location>
</feature>
<feature type="transmembrane region" description="Helical" evidence="4">
    <location>
        <begin position="53"/>
        <end position="71"/>
    </location>
</feature>
<dbReference type="RefSeq" id="WP_228458316.1">
    <property type="nucleotide sequence ID" value="NZ_BJYJ01000001.1"/>
</dbReference>
<reference evidence="6 7" key="1">
    <citation type="submission" date="2019-07" db="EMBL/GenBank/DDBJ databases">
        <title>Whole genome shotgun sequence of Chryseobacterium hagamense NBRC 105253.</title>
        <authorList>
            <person name="Hosoyama A."/>
            <person name="Uohara A."/>
            <person name="Ohji S."/>
            <person name="Ichikawa N."/>
        </authorList>
    </citation>
    <scope>NUCLEOTIDE SEQUENCE [LARGE SCALE GENOMIC DNA]</scope>
    <source>
        <strain evidence="6 7">NBRC 105253</strain>
    </source>
</reference>
<comment type="caution">
    <text evidence="6">The sequence shown here is derived from an EMBL/GenBank/DDBJ whole genome shotgun (WGS) entry which is preliminary data.</text>
</comment>
<dbReference type="EMBL" id="BJYJ01000001">
    <property type="protein sequence ID" value="GEN74555.1"/>
    <property type="molecule type" value="Genomic_DNA"/>
</dbReference>
<evidence type="ECO:0000256" key="1">
    <source>
        <dbReference type="ARBA" id="ARBA00022692"/>
    </source>
</evidence>
<dbReference type="InterPro" id="IPR011701">
    <property type="entry name" value="MFS"/>
</dbReference>
<feature type="transmembrane region" description="Helical" evidence="4">
    <location>
        <begin position="140"/>
        <end position="161"/>
    </location>
</feature>
<dbReference type="Pfam" id="PF07690">
    <property type="entry name" value="MFS_1"/>
    <property type="match status" value="1"/>
</dbReference>
<proteinExistence type="predicted"/>
<keyword evidence="3 4" id="KW-0472">Membrane</keyword>
<dbReference type="Proteomes" id="UP000321863">
    <property type="component" value="Unassembled WGS sequence"/>
</dbReference>
<keyword evidence="7" id="KW-1185">Reference proteome</keyword>
<dbReference type="PANTHER" id="PTHR42910">
    <property type="entry name" value="TRANSPORTER SCO4007-RELATED"/>
    <property type="match status" value="1"/>
</dbReference>
<keyword evidence="2 4" id="KW-1133">Transmembrane helix</keyword>